<dbReference type="OrthoDB" id="9802640at2"/>
<evidence type="ECO:0000256" key="1">
    <source>
        <dbReference type="ARBA" id="ARBA00008239"/>
    </source>
</evidence>
<sequence length="647" mass="73208">MTDATQTAETAPARTTHRFEAEVDQVLRLVIRSLYSNKEIFLRELLSNASDALDKLRFRALTEPALRTSEELRIRLEPDAASKTLTIWDDGIGMTRDELAQNLGTIAKSGTRELLEKVRAAGQKDAPALIGQFGVGFYSAFLVAERVDVISRAAGHEDAWKWSSDAQGTFTIEPAAPSERRDVPGSSVVLHLSDEHVDLLRTWKLEELVRKYSDYLEWPIELKLEREKDESAPAEWRRVNRGTPLWQRSASEVTPEQYEEHYRHLTHDFEKPLLWRHFRVEGTTEFAGILYVPRRPPFDLFAPESKHGLRLHVKRVFVMEDEGEVLPKWLRFVRGVVDSEDLPLNVSRELLQDSRIVRTIKKQIVKQVLDGLTQLANERPEDYALFWKTFGAVLKEGLHYEPDQAERLAKLLRYESSAVEKGALVSLADAKARMKEGQKAIYYALGESRRQIESSPHIEGLTKHGFEVLYMIDPVDQWAVQSLREIDGTPLQSATAAELDLGSKDDATEQAREESKGAVEALRSRARTKLQDQVSEVRVSARLTDSPVCLVVPEGGLPPHLERLLRATQQDLPPQKRILEINPDHPLVRALAKLIEAQPDRAEIDEWIELLHEQALIAEGSPIDDPGRFTKRLTSLLTEAATRAVGG</sequence>
<dbReference type="InterPro" id="IPR037196">
    <property type="entry name" value="HSP90_C"/>
</dbReference>
<dbReference type="Pfam" id="PF13589">
    <property type="entry name" value="HATPase_c_3"/>
    <property type="match status" value="1"/>
</dbReference>
<keyword evidence="5" id="KW-0963">Cytoplasm</keyword>
<comment type="subcellular location">
    <subcellularLocation>
        <location evidence="5">Cytoplasm</location>
    </subcellularLocation>
</comment>
<feature type="region of interest" description="C" evidence="5">
    <location>
        <begin position="564"/>
        <end position="647"/>
    </location>
</feature>
<evidence type="ECO:0000259" key="7">
    <source>
        <dbReference type="SMART" id="SM00387"/>
    </source>
</evidence>
<dbReference type="Gene3D" id="3.30.565.10">
    <property type="entry name" value="Histidine kinase-like ATPase, C-terminal domain"/>
    <property type="match status" value="1"/>
</dbReference>
<dbReference type="InterPro" id="IPR020575">
    <property type="entry name" value="Hsp90_N"/>
</dbReference>
<feature type="binding site" evidence="6">
    <location>
        <position position="348"/>
    </location>
    <ligand>
        <name>ATP</name>
        <dbReference type="ChEBI" id="CHEBI:30616"/>
    </ligand>
</feature>
<dbReference type="Gene3D" id="3.40.50.11260">
    <property type="match status" value="1"/>
</dbReference>
<dbReference type="GO" id="GO:0005524">
    <property type="term" value="F:ATP binding"/>
    <property type="evidence" value="ECO:0007669"/>
    <property type="project" value="UniProtKB-UniRule"/>
</dbReference>
<feature type="binding site" evidence="6">
    <location>
        <position position="108"/>
    </location>
    <ligand>
        <name>ATP</name>
        <dbReference type="ChEBI" id="CHEBI:30616"/>
    </ligand>
</feature>
<dbReference type="AlphaFoldDB" id="A0A0F6W6I3"/>
<feature type="domain" description="Histidine kinase/HSP90-like ATPase" evidence="7">
    <location>
        <begin position="37"/>
        <end position="178"/>
    </location>
</feature>
<dbReference type="PROSITE" id="PS00298">
    <property type="entry name" value="HSP90"/>
    <property type="match status" value="1"/>
</dbReference>
<evidence type="ECO:0000256" key="5">
    <source>
        <dbReference type="HAMAP-Rule" id="MF_00505"/>
    </source>
</evidence>
<dbReference type="Proteomes" id="UP000034883">
    <property type="component" value="Chromosome"/>
</dbReference>
<comment type="subunit">
    <text evidence="5">Homodimer.</text>
</comment>
<evidence type="ECO:0000313" key="8">
    <source>
        <dbReference type="EMBL" id="AKF08756.1"/>
    </source>
</evidence>
<keyword evidence="4 5" id="KW-0143">Chaperone</keyword>
<evidence type="ECO:0000313" key="9">
    <source>
        <dbReference type="Proteomes" id="UP000034883"/>
    </source>
</evidence>
<dbReference type="InterPro" id="IPR020568">
    <property type="entry name" value="Ribosomal_Su5_D2-typ_SF"/>
</dbReference>
<dbReference type="HAMAP" id="MF_00505">
    <property type="entry name" value="HSP90"/>
    <property type="match status" value="1"/>
</dbReference>
<dbReference type="SMART" id="SM00387">
    <property type="entry name" value="HATPase_c"/>
    <property type="match status" value="1"/>
</dbReference>
<keyword evidence="3 5" id="KW-0067">ATP-binding</keyword>
<feature type="binding site" evidence="6">
    <location>
        <begin position="109"/>
        <end position="110"/>
    </location>
    <ligand>
        <name>ATP</name>
        <dbReference type="ChEBI" id="CHEBI:30616"/>
    </ligand>
</feature>
<reference evidence="8 9" key="1">
    <citation type="submission" date="2015-03" db="EMBL/GenBank/DDBJ databases">
        <title>Genome assembly of Sandaracinus amylolyticus DSM 53668.</title>
        <authorList>
            <person name="Sharma G."/>
            <person name="Subramanian S."/>
        </authorList>
    </citation>
    <scope>NUCLEOTIDE SEQUENCE [LARGE SCALE GENOMIC DNA]</scope>
    <source>
        <strain evidence="8 9">DSM 53668</strain>
    </source>
</reference>
<dbReference type="InterPro" id="IPR001404">
    <property type="entry name" value="Hsp90_fam"/>
</dbReference>
<keyword evidence="2 5" id="KW-0547">Nucleotide-binding</keyword>
<accession>A0A0F6W6I3</accession>
<comment type="function">
    <text evidence="5">Molecular chaperone. Has ATPase activity.</text>
</comment>
<dbReference type="PIRSF" id="PIRSF002583">
    <property type="entry name" value="Hsp90"/>
    <property type="match status" value="1"/>
</dbReference>
<dbReference type="NCBIfam" id="NF003555">
    <property type="entry name" value="PRK05218.1"/>
    <property type="match status" value="1"/>
</dbReference>
<evidence type="ECO:0000256" key="4">
    <source>
        <dbReference type="ARBA" id="ARBA00023186"/>
    </source>
</evidence>
<gene>
    <name evidence="5" type="primary">htpG</name>
    <name evidence="8" type="ORF">DB32_005905</name>
</gene>
<dbReference type="KEGG" id="samy:DB32_005905"/>
<dbReference type="GO" id="GO:0016887">
    <property type="term" value="F:ATP hydrolysis activity"/>
    <property type="evidence" value="ECO:0007669"/>
    <property type="project" value="InterPro"/>
</dbReference>
<feature type="region of interest" description="A; substrate-binding" evidence="5">
    <location>
        <begin position="1"/>
        <end position="348"/>
    </location>
</feature>
<dbReference type="SUPFAM" id="SSF55874">
    <property type="entry name" value="ATPase domain of HSP90 chaperone/DNA topoisomerase II/histidine kinase"/>
    <property type="match status" value="1"/>
</dbReference>
<feature type="binding site" evidence="6">
    <location>
        <position position="94"/>
    </location>
    <ligand>
        <name>ATP</name>
        <dbReference type="ChEBI" id="CHEBI:30616"/>
    </ligand>
</feature>
<dbReference type="InterPro" id="IPR003594">
    <property type="entry name" value="HATPase_dom"/>
</dbReference>
<dbReference type="Gene3D" id="1.20.120.790">
    <property type="entry name" value="Heat shock protein 90, C-terminal domain"/>
    <property type="match status" value="1"/>
</dbReference>
<comment type="caution">
    <text evidence="5">Lacks conserved residue(s) required for the propagation of feature annotation.</text>
</comment>
<dbReference type="Gene3D" id="3.30.230.80">
    <property type="match status" value="1"/>
</dbReference>
<dbReference type="GO" id="GO:0140662">
    <property type="term" value="F:ATP-dependent protein folding chaperone"/>
    <property type="evidence" value="ECO:0007669"/>
    <property type="project" value="InterPro"/>
</dbReference>
<feature type="binding site" evidence="6">
    <location>
        <position position="48"/>
    </location>
    <ligand>
        <name>ATP</name>
        <dbReference type="ChEBI" id="CHEBI:30616"/>
    </ligand>
</feature>
<dbReference type="InterPro" id="IPR036890">
    <property type="entry name" value="HATPase_C_sf"/>
</dbReference>
<dbReference type="CDD" id="cd16927">
    <property type="entry name" value="HATPase_Hsp90-like"/>
    <property type="match status" value="1"/>
</dbReference>
<name>A0A0F6W6I3_9BACT</name>
<evidence type="ECO:0000256" key="2">
    <source>
        <dbReference type="ARBA" id="ARBA00022741"/>
    </source>
</evidence>
<dbReference type="InterPro" id="IPR019805">
    <property type="entry name" value="Heat_shock_protein_90_CS"/>
</dbReference>
<keyword evidence="9" id="KW-1185">Reference proteome</keyword>
<dbReference type="PANTHER" id="PTHR11528">
    <property type="entry name" value="HEAT SHOCK PROTEIN 90 FAMILY MEMBER"/>
    <property type="match status" value="1"/>
</dbReference>
<feature type="binding site" evidence="6">
    <location>
        <position position="102"/>
    </location>
    <ligand>
        <name>ATP</name>
        <dbReference type="ChEBI" id="CHEBI:30616"/>
    </ligand>
</feature>
<dbReference type="EMBL" id="CP011125">
    <property type="protein sequence ID" value="AKF08756.1"/>
    <property type="molecule type" value="Genomic_DNA"/>
</dbReference>
<dbReference type="PRINTS" id="PR00775">
    <property type="entry name" value="HEATSHOCK90"/>
</dbReference>
<evidence type="ECO:0000256" key="3">
    <source>
        <dbReference type="ARBA" id="ARBA00022840"/>
    </source>
</evidence>
<dbReference type="SUPFAM" id="SSF54211">
    <property type="entry name" value="Ribosomal protein S5 domain 2-like"/>
    <property type="match status" value="1"/>
</dbReference>
<feature type="binding site" evidence="6">
    <location>
        <position position="89"/>
    </location>
    <ligand>
        <name>ATP</name>
        <dbReference type="ChEBI" id="CHEBI:30616"/>
    </ligand>
</feature>
<dbReference type="FunFam" id="3.30.565.10:FF:000005">
    <property type="entry name" value="Heat shock protein 90"/>
    <property type="match status" value="1"/>
</dbReference>
<dbReference type="SUPFAM" id="SSF110942">
    <property type="entry name" value="HSP90 C-terminal domain"/>
    <property type="match status" value="1"/>
</dbReference>
<dbReference type="STRING" id="927083.DB32_005905"/>
<feature type="binding site" evidence="6">
    <location>
        <position position="44"/>
    </location>
    <ligand>
        <name>ATP</name>
        <dbReference type="ChEBI" id="CHEBI:30616"/>
    </ligand>
</feature>
<keyword evidence="5" id="KW-0346">Stress response</keyword>
<dbReference type="Pfam" id="PF00183">
    <property type="entry name" value="HSP90"/>
    <property type="match status" value="1"/>
</dbReference>
<dbReference type="GO" id="GO:0051082">
    <property type="term" value="F:unfolded protein binding"/>
    <property type="evidence" value="ECO:0007669"/>
    <property type="project" value="UniProtKB-UniRule"/>
</dbReference>
<dbReference type="RefSeq" id="WP_053235863.1">
    <property type="nucleotide sequence ID" value="NZ_CP011125.1"/>
</dbReference>
<organism evidence="8 9">
    <name type="scientific">Sandaracinus amylolyticus</name>
    <dbReference type="NCBI Taxonomy" id="927083"/>
    <lineage>
        <taxon>Bacteria</taxon>
        <taxon>Pseudomonadati</taxon>
        <taxon>Myxococcota</taxon>
        <taxon>Polyangia</taxon>
        <taxon>Polyangiales</taxon>
        <taxon>Sandaracinaceae</taxon>
        <taxon>Sandaracinus</taxon>
    </lineage>
</organism>
<proteinExistence type="inferred from homology"/>
<feature type="binding site" evidence="6">
    <location>
        <begin position="132"/>
        <end position="137"/>
    </location>
    <ligand>
        <name>ATP</name>
        <dbReference type="ChEBI" id="CHEBI:30616"/>
    </ligand>
</feature>
<dbReference type="GO" id="GO:0005737">
    <property type="term" value="C:cytoplasm"/>
    <property type="evidence" value="ECO:0007669"/>
    <property type="project" value="UniProtKB-SubCell"/>
</dbReference>
<comment type="similarity">
    <text evidence="1 5">Belongs to the heat shock protein 90 family.</text>
</comment>
<protein>
    <recommendedName>
        <fullName evidence="5">Chaperone protein HtpG</fullName>
    </recommendedName>
    <alternativeName>
        <fullName evidence="5">Heat shock protein HtpG</fullName>
    </alternativeName>
    <alternativeName>
        <fullName evidence="5">High temperature protein G</fullName>
    </alternativeName>
</protein>
<evidence type="ECO:0000256" key="6">
    <source>
        <dbReference type="PIRSR" id="PIRSR002583-1"/>
    </source>
</evidence>